<dbReference type="Proteomes" id="UP000053424">
    <property type="component" value="Unassembled WGS sequence"/>
</dbReference>
<feature type="compositionally biased region" description="Polar residues" evidence="1">
    <location>
        <begin position="1"/>
        <end position="11"/>
    </location>
</feature>
<proteinExistence type="predicted"/>
<evidence type="ECO:0000256" key="1">
    <source>
        <dbReference type="SAM" id="MobiDB-lite"/>
    </source>
</evidence>
<feature type="compositionally biased region" description="Low complexity" evidence="1">
    <location>
        <begin position="138"/>
        <end position="147"/>
    </location>
</feature>
<feature type="compositionally biased region" description="Acidic residues" evidence="1">
    <location>
        <begin position="322"/>
        <end position="340"/>
    </location>
</feature>
<reference evidence="2 3" key="1">
    <citation type="submission" date="2014-04" db="EMBL/GenBank/DDBJ databases">
        <authorList>
            <consortium name="DOE Joint Genome Institute"/>
            <person name="Kuo A."/>
            <person name="Gay G."/>
            <person name="Dore J."/>
            <person name="Kohler A."/>
            <person name="Nagy L.G."/>
            <person name="Floudas D."/>
            <person name="Copeland A."/>
            <person name="Barry K.W."/>
            <person name="Cichocki N."/>
            <person name="Veneault-Fourrey C."/>
            <person name="LaButti K."/>
            <person name="Lindquist E.A."/>
            <person name="Lipzen A."/>
            <person name="Lundell T."/>
            <person name="Morin E."/>
            <person name="Murat C."/>
            <person name="Sun H."/>
            <person name="Tunlid A."/>
            <person name="Henrissat B."/>
            <person name="Grigoriev I.V."/>
            <person name="Hibbett D.S."/>
            <person name="Martin F."/>
            <person name="Nordberg H.P."/>
            <person name="Cantor M.N."/>
            <person name="Hua S.X."/>
        </authorList>
    </citation>
    <scope>NUCLEOTIDE SEQUENCE [LARGE SCALE GENOMIC DNA]</scope>
    <source>
        <strain evidence="3">h7</strain>
    </source>
</reference>
<evidence type="ECO:0000313" key="3">
    <source>
        <dbReference type="Proteomes" id="UP000053424"/>
    </source>
</evidence>
<accession>A0A0C2Y1K4</accession>
<name>A0A0C2Y1K4_HEBCY</name>
<feature type="compositionally biased region" description="Acidic residues" evidence="1">
    <location>
        <begin position="19"/>
        <end position="30"/>
    </location>
</feature>
<sequence length="485" mass="52306">MSSRNNSNSKPSLIPYVSSEDEDDQDDQLSDDGSSHENPPAASTALSSISSTINNWRASNNSKSKSEVTQAKKTRNLLNVLASLPTLPGSSQISSSATFSLAQKETNQGLKRSKAKKVIKSEGASSSKSSTKSKSKSKPAPAKGKAKAAVDCSGENFQVASIIFLTCGILDERNEDDADEEPDFEAPATAALADRKSPSDLAVQIMEMQGVAITDEKEGITFNASWTFEQVQQKLQKLFPILFLWLNHDVESSFAGKHQFSVFCQPWERTWIVTPEEEELVGSSVSYTLQLEGKFHPHFLASTSNLSAKAQGKKRKISPELVSDDNDSSSESSEVEDEDCQPVKKRRLTRSVSKVYGKGKEKIAEIFPILSDDSDIEEINNNYHPLEHSHSSTSTVSLIQDASTTSSLSLVPITPGLGTTASALGTTAFSASATVMAMTHSAPEVSPTIPTPPLIASPLLPKKAAFTSFDESLANPYGLGRKYAF</sequence>
<feature type="region of interest" description="Disordered" evidence="1">
    <location>
        <begin position="1"/>
        <end position="70"/>
    </location>
</feature>
<feature type="region of interest" description="Disordered" evidence="1">
    <location>
        <begin position="311"/>
        <end position="344"/>
    </location>
</feature>
<dbReference type="HOGENOM" id="CLU_562662_0_0_1"/>
<dbReference type="EMBL" id="KN831837">
    <property type="protein sequence ID" value="KIM34972.1"/>
    <property type="molecule type" value="Genomic_DNA"/>
</dbReference>
<organism evidence="2 3">
    <name type="scientific">Hebeloma cylindrosporum</name>
    <dbReference type="NCBI Taxonomy" id="76867"/>
    <lineage>
        <taxon>Eukaryota</taxon>
        <taxon>Fungi</taxon>
        <taxon>Dikarya</taxon>
        <taxon>Basidiomycota</taxon>
        <taxon>Agaricomycotina</taxon>
        <taxon>Agaricomycetes</taxon>
        <taxon>Agaricomycetidae</taxon>
        <taxon>Agaricales</taxon>
        <taxon>Agaricineae</taxon>
        <taxon>Hymenogastraceae</taxon>
        <taxon>Hebeloma</taxon>
    </lineage>
</organism>
<gene>
    <name evidence="2" type="ORF">M413DRAFT_32859</name>
</gene>
<feature type="compositionally biased region" description="Polar residues" evidence="1">
    <location>
        <begin position="54"/>
        <end position="70"/>
    </location>
</feature>
<evidence type="ECO:0000313" key="2">
    <source>
        <dbReference type="EMBL" id="KIM34972.1"/>
    </source>
</evidence>
<feature type="compositionally biased region" description="Low complexity" evidence="1">
    <location>
        <begin position="41"/>
        <end position="53"/>
    </location>
</feature>
<protein>
    <submittedName>
        <fullName evidence="2">Uncharacterized protein</fullName>
    </submittedName>
</protein>
<dbReference type="OrthoDB" id="2977378at2759"/>
<feature type="compositionally biased region" description="Low complexity" evidence="1">
    <location>
        <begin position="121"/>
        <end position="130"/>
    </location>
</feature>
<keyword evidence="3" id="KW-1185">Reference proteome</keyword>
<reference evidence="3" key="2">
    <citation type="submission" date="2015-01" db="EMBL/GenBank/DDBJ databases">
        <title>Evolutionary Origins and Diversification of the Mycorrhizal Mutualists.</title>
        <authorList>
            <consortium name="DOE Joint Genome Institute"/>
            <consortium name="Mycorrhizal Genomics Consortium"/>
            <person name="Kohler A."/>
            <person name="Kuo A."/>
            <person name="Nagy L.G."/>
            <person name="Floudas D."/>
            <person name="Copeland A."/>
            <person name="Barry K.W."/>
            <person name="Cichocki N."/>
            <person name="Veneault-Fourrey C."/>
            <person name="LaButti K."/>
            <person name="Lindquist E.A."/>
            <person name="Lipzen A."/>
            <person name="Lundell T."/>
            <person name="Morin E."/>
            <person name="Murat C."/>
            <person name="Riley R."/>
            <person name="Ohm R."/>
            <person name="Sun H."/>
            <person name="Tunlid A."/>
            <person name="Henrissat B."/>
            <person name="Grigoriev I.V."/>
            <person name="Hibbett D.S."/>
            <person name="Martin F."/>
        </authorList>
    </citation>
    <scope>NUCLEOTIDE SEQUENCE [LARGE SCALE GENOMIC DNA]</scope>
    <source>
        <strain evidence="3">h7</strain>
    </source>
</reference>
<feature type="region of interest" description="Disordered" evidence="1">
    <location>
        <begin position="104"/>
        <end position="147"/>
    </location>
</feature>
<dbReference type="AlphaFoldDB" id="A0A0C2Y1K4"/>